<sequence>MSLKGLSGCDFRESGWFDGYSYIYFGGDFNHHIYLRDGKYCVTDTHRDSRDLVSEFKSPHLELAEKWLLVKIGPIYRSVMGIPEIELPFLRPQIKVGYSICGIGAGFFTLSGPGGLFLPFELYDWDERPTNCVRYSHVVDLPLPDLIESYRSETGEPFLQDYVVSQGEG</sequence>
<dbReference type="EMBL" id="MQVS01000001">
    <property type="protein sequence ID" value="OKL52562.1"/>
    <property type="molecule type" value="Genomic_DNA"/>
</dbReference>
<evidence type="ECO:0000313" key="2">
    <source>
        <dbReference type="Proteomes" id="UP000185612"/>
    </source>
</evidence>
<evidence type="ECO:0000313" key="1">
    <source>
        <dbReference type="EMBL" id="OKL52562.1"/>
    </source>
</evidence>
<protein>
    <submittedName>
        <fullName evidence="1">Uncharacterized protein</fullName>
    </submittedName>
</protein>
<keyword evidence="2" id="KW-1185">Reference proteome</keyword>
<dbReference type="InterPro" id="IPR028953">
    <property type="entry name" value="Imm_IFT-like"/>
</dbReference>
<dbReference type="STRING" id="52770.BSZ40_00065"/>
<proteinExistence type="predicted"/>
<comment type="caution">
    <text evidence="1">The sequence shown here is derived from an EMBL/GenBank/DDBJ whole genome shotgun (WGS) entry which is preliminary data.</text>
</comment>
<organism evidence="1 2">
    <name type="scientific">Buchananella hordeovulneris</name>
    <dbReference type="NCBI Taxonomy" id="52770"/>
    <lineage>
        <taxon>Bacteria</taxon>
        <taxon>Bacillati</taxon>
        <taxon>Actinomycetota</taxon>
        <taxon>Actinomycetes</taxon>
        <taxon>Actinomycetales</taxon>
        <taxon>Actinomycetaceae</taxon>
        <taxon>Buchananella</taxon>
    </lineage>
</organism>
<reference evidence="2" key="1">
    <citation type="submission" date="2016-12" db="EMBL/GenBank/DDBJ databases">
        <authorList>
            <person name="Meng X."/>
        </authorList>
    </citation>
    <scope>NUCLEOTIDE SEQUENCE [LARGE SCALE GENOMIC DNA]</scope>
    <source>
        <strain evidence="2">DSM 20732</strain>
    </source>
</reference>
<accession>A0A1Q5PYN4</accession>
<dbReference type="AlphaFoldDB" id="A0A1Q5PYN4"/>
<name>A0A1Q5PYN4_9ACTO</name>
<dbReference type="Pfam" id="PF15598">
    <property type="entry name" value="Imm61"/>
    <property type="match status" value="1"/>
</dbReference>
<dbReference type="InParanoid" id="A0A1Q5PYN4"/>
<gene>
    <name evidence="1" type="ORF">BSZ40_00065</name>
</gene>
<dbReference type="Proteomes" id="UP000185612">
    <property type="component" value="Unassembled WGS sequence"/>
</dbReference>